<evidence type="ECO:0000313" key="1">
    <source>
        <dbReference type="EMBL" id="KAI4382928.1"/>
    </source>
</evidence>
<reference evidence="2" key="1">
    <citation type="journal article" date="2023" name="Front. Plant Sci.">
        <title>Chromosomal-level genome assembly of Melastoma candidum provides insights into trichome evolution.</title>
        <authorList>
            <person name="Zhong Y."/>
            <person name="Wu W."/>
            <person name="Sun C."/>
            <person name="Zou P."/>
            <person name="Liu Y."/>
            <person name="Dai S."/>
            <person name="Zhou R."/>
        </authorList>
    </citation>
    <scope>NUCLEOTIDE SEQUENCE [LARGE SCALE GENOMIC DNA]</scope>
</reference>
<proteinExistence type="predicted"/>
<keyword evidence="2" id="KW-1185">Reference proteome</keyword>
<evidence type="ECO:0000313" key="2">
    <source>
        <dbReference type="Proteomes" id="UP001057402"/>
    </source>
</evidence>
<organism evidence="1 2">
    <name type="scientific">Melastoma candidum</name>
    <dbReference type="NCBI Taxonomy" id="119954"/>
    <lineage>
        <taxon>Eukaryota</taxon>
        <taxon>Viridiplantae</taxon>
        <taxon>Streptophyta</taxon>
        <taxon>Embryophyta</taxon>
        <taxon>Tracheophyta</taxon>
        <taxon>Spermatophyta</taxon>
        <taxon>Magnoliopsida</taxon>
        <taxon>eudicotyledons</taxon>
        <taxon>Gunneridae</taxon>
        <taxon>Pentapetalae</taxon>
        <taxon>rosids</taxon>
        <taxon>malvids</taxon>
        <taxon>Myrtales</taxon>
        <taxon>Melastomataceae</taxon>
        <taxon>Melastomatoideae</taxon>
        <taxon>Melastomateae</taxon>
        <taxon>Melastoma</taxon>
    </lineage>
</organism>
<name>A0ACB9RX01_9MYRT</name>
<dbReference type="EMBL" id="CM042882">
    <property type="protein sequence ID" value="KAI4382928.1"/>
    <property type="molecule type" value="Genomic_DNA"/>
</dbReference>
<comment type="caution">
    <text evidence="1">The sequence shown here is derived from an EMBL/GenBank/DDBJ whole genome shotgun (WGS) entry which is preliminary data.</text>
</comment>
<sequence>MEDQVAMFIGGLKKETRRMLIVLEPRTLQKAISLGKALSGDEEVVTGGSRDTLAKGGRWDPSSNFRGQSMAPSNRGPFRGSGDNKLIEGNFRQSTSFVSRSQAYQPPHKRLTAAEMADKRQRGVCFWCDGKFTYGHQCPNKRSFAITLEPDEPEETEDEVVQQQDPVTEEEKEETPRVSLYALHGISLNSQNRSMKVVRHYKRMRLVILIDSGSTHNFLDPKIAKQTGLLFVVLLVFGYFVRTFEGSASSRLVGDVSRHQLVSELVPTLSGCTKGGAGR</sequence>
<accession>A0ACB9RX01</accession>
<dbReference type="Proteomes" id="UP001057402">
    <property type="component" value="Chromosome 3"/>
</dbReference>
<protein>
    <submittedName>
        <fullName evidence="1">Uncharacterized protein</fullName>
    </submittedName>
</protein>
<gene>
    <name evidence="1" type="ORF">MLD38_008822</name>
</gene>